<accession>A0A4Y9ZIV1</accession>
<protein>
    <submittedName>
        <fullName evidence="2">Uncharacterized protein</fullName>
    </submittedName>
</protein>
<sequence>NPEGVGFADQVGGQSARKGEGSSEGRNEDATAPSLLGKIKQALGIGTSAGEVKQNRGAGGGVTGTGTFQSKTSSDSKPSGEGQKRGLSTSTLQSARETGRNKEMEGRKAGASEVQHTRYQQEKIFVAERSEFEEGMLERQMRTPGTDVNAGAPSGCYHNSGTPGNGSSREYQHVCRKDPYDLPGAERDLKLRYGGKHWKVNTLEEDVRDGESDGRGHAT</sequence>
<dbReference type="AlphaFoldDB" id="A0A4Y9ZIV1"/>
<feature type="compositionally biased region" description="Polar residues" evidence="1">
    <location>
        <begin position="68"/>
        <end position="77"/>
    </location>
</feature>
<proteinExistence type="predicted"/>
<dbReference type="EMBL" id="SFCI01002397">
    <property type="protein sequence ID" value="TFY73967.1"/>
    <property type="molecule type" value="Genomic_DNA"/>
</dbReference>
<dbReference type="Proteomes" id="UP000298061">
    <property type="component" value="Unassembled WGS sequence"/>
</dbReference>
<gene>
    <name evidence="2" type="ORF">EWM64_g10045</name>
</gene>
<feature type="compositionally biased region" description="Basic and acidic residues" evidence="1">
    <location>
        <begin position="17"/>
        <end position="29"/>
    </location>
</feature>
<organism evidence="2 3">
    <name type="scientific">Hericium alpestre</name>
    <dbReference type="NCBI Taxonomy" id="135208"/>
    <lineage>
        <taxon>Eukaryota</taxon>
        <taxon>Fungi</taxon>
        <taxon>Dikarya</taxon>
        <taxon>Basidiomycota</taxon>
        <taxon>Agaricomycotina</taxon>
        <taxon>Agaricomycetes</taxon>
        <taxon>Russulales</taxon>
        <taxon>Hericiaceae</taxon>
        <taxon>Hericium</taxon>
    </lineage>
</organism>
<dbReference type="OrthoDB" id="2687798at2759"/>
<feature type="compositionally biased region" description="Polar residues" evidence="1">
    <location>
        <begin position="157"/>
        <end position="169"/>
    </location>
</feature>
<feature type="region of interest" description="Disordered" evidence="1">
    <location>
        <begin position="139"/>
        <end position="171"/>
    </location>
</feature>
<evidence type="ECO:0000313" key="2">
    <source>
        <dbReference type="EMBL" id="TFY73967.1"/>
    </source>
</evidence>
<feature type="region of interest" description="Disordered" evidence="1">
    <location>
        <begin position="47"/>
        <end position="122"/>
    </location>
</feature>
<evidence type="ECO:0000313" key="3">
    <source>
        <dbReference type="Proteomes" id="UP000298061"/>
    </source>
</evidence>
<comment type="caution">
    <text evidence="2">The sequence shown here is derived from an EMBL/GenBank/DDBJ whole genome shotgun (WGS) entry which is preliminary data.</text>
</comment>
<name>A0A4Y9ZIV1_9AGAM</name>
<feature type="non-terminal residue" evidence="2">
    <location>
        <position position="1"/>
    </location>
</feature>
<feature type="compositionally biased region" description="Polar residues" evidence="1">
    <location>
        <begin position="86"/>
        <end position="96"/>
    </location>
</feature>
<evidence type="ECO:0000256" key="1">
    <source>
        <dbReference type="SAM" id="MobiDB-lite"/>
    </source>
</evidence>
<feature type="region of interest" description="Disordered" evidence="1">
    <location>
        <begin position="1"/>
        <end position="35"/>
    </location>
</feature>
<keyword evidence="3" id="KW-1185">Reference proteome</keyword>
<reference evidence="2 3" key="1">
    <citation type="submission" date="2019-02" db="EMBL/GenBank/DDBJ databases">
        <title>Genome sequencing of the rare red list fungi Hericium alpestre (H. flagellum).</title>
        <authorList>
            <person name="Buettner E."/>
            <person name="Kellner H."/>
        </authorList>
    </citation>
    <scope>NUCLEOTIDE SEQUENCE [LARGE SCALE GENOMIC DNA]</scope>
    <source>
        <strain evidence="2 3">DSM 108284</strain>
    </source>
</reference>
<feature type="compositionally biased region" description="Basic and acidic residues" evidence="1">
    <location>
        <begin position="97"/>
        <end position="122"/>
    </location>
</feature>